<gene>
    <name evidence="2" type="ORF">M9458_058239</name>
</gene>
<accession>A0ABD0MCH1</accession>
<dbReference type="PANTHER" id="PTHR15503:SF22">
    <property type="entry name" value="TRANSPOSON TY3-I GAG POLYPROTEIN"/>
    <property type="match status" value="1"/>
</dbReference>
<proteinExistence type="predicted"/>
<dbReference type="EMBL" id="JAMKFB020000934">
    <property type="protein sequence ID" value="KAL0146454.1"/>
    <property type="molecule type" value="Genomic_DNA"/>
</dbReference>
<keyword evidence="3" id="KW-1185">Reference proteome</keyword>
<dbReference type="CDD" id="cd00303">
    <property type="entry name" value="retropepsin_like"/>
    <property type="match status" value="1"/>
</dbReference>
<protein>
    <recommendedName>
        <fullName evidence="1">Retrotransposon gag domain-containing protein</fullName>
    </recommendedName>
</protein>
<dbReference type="InterPro" id="IPR021109">
    <property type="entry name" value="Peptidase_aspartic_dom_sf"/>
</dbReference>
<evidence type="ECO:0000313" key="3">
    <source>
        <dbReference type="Proteomes" id="UP001529510"/>
    </source>
</evidence>
<evidence type="ECO:0000313" key="2">
    <source>
        <dbReference type="EMBL" id="KAL0146454.1"/>
    </source>
</evidence>
<reference evidence="2 3" key="1">
    <citation type="submission" date="2024-05" db="EMBL/GenBank/DDBJ databases">
        <title>Genome sequencing and assembly of Indian major carp, Cirrhinus mrigala (Hamilton, 1822).</title>
        <authorList>
            <person name="Mohindra V."/>
            <person name="Chowdhury L.M."/>
            <person name="Lal K."/>
            <person name="Jena J.K."/>
        </authorList>
    </citation>
    <scope>NUCLEOTIDE SEQUENCE [LARGE SCALE GENOMIC DNA]</scope>
    <source>
        <strain evidence="2">CM1030</strain>
        <tissue evidence="2">Blood</tissue>
    </source>
</reference>
<dbReference type="Pfam" id="PF08284">
    <property type="entry name" value="RVP_2"/>
    <property type="match status" value="1"/>
</dbReference>
<feature type="domain" description="Retrotransposon gag" evidence="1">
    <location>
        <begin position="17"/>
        <end position="107"/>
    </location>
</feature>
<evidence type="ECO:0000259" key="1">
    <source>
        <dbReference type="Pfam" id="PF03732"/>
    </source>
</evidence>
<dbReference type="InterPro" id="IPR043502">
    <property type="entry name" value="DNA/RNA_pol_sf"/>
</dbReference>
<dbReference type="PANTHER" id="PTHR15503">
    <property type="entry name" value="LDOC1 RELATED"/>
    <property type="match status" value="1"/>
</dbReference>
<sequence length="361" mass="40630">MQPQIFPSENAKVTFLISLLTGKALQWAKAIWNSENPIIHAYEQFTNHFSEVLSTTTNTLSISDQLFRLQQGTSSVNEYTLHFRTLAAASGLNETALLGAYRQGLNPDICAAMALYDDSIGLESFLQRTMRVSQHSGSSGNFISRDCLNQLQLSRCRHSQVLAVKTIQGKPLGCGRIRHSSPFITLQVGMFHSEMRLLVLEDSTFSIILGHPWLQQHRPELSWGPCDVIHWSEHCLTNCLVNVPRSPPVPVYLSSTRVESPEPSFTPEIPAEYMAFQDVFSKRATTHLPPHRPWDCAIELLSGAQLPKGRVYPLSIPEHQAMEKYIAEASSSWARRMEVYVHASIYCQLNSQIKQPYPLPL</sequence>
<organism evidence="2 3">
    <name type="scientific">Cirrhinus mrigala</name>
    <name type="common">Mrigala</name>
    <dbReference type="NCBI Taxonomy" id="683832"/>
    <lineage>
        <taxon>Eukaryota</taxon>
        <taxon>Metazoa</taxon>
        <taxon>Chordata</taxon>
        <taxon>Craniata</taxon>
        <taxon>Vertebrata</taxon>
        <taxon>Euteleostomi</taxon>
        <taxon>Actinopterygii</taxon>
        <taxon>Neopterygii</taxon>
        <taxon>Teleostei</taxon>
        <taxon>Ostariophysi</taxon>
        <taxon>Cypriniformes</taxon>
        <taxon>Cyprinidae</taxon>
        <taxon>Labeoninae</taxon>
        <taxon>Labeonini</taxon>
        <taxon>Cirrhinus</taxon>
    </lineage>
</organism>
<dbReference type="InterPro" id="IPR032567">
    <property type="entry name" value="RTL1-rel"/>
</dbReference>
<dbReference type="Gene3D" id="2.40.70.10">
    <property type="entry name" value="Acid Proteases"/>
    <property type="match status" value="1"/>
</dbReference>
<dbReference type="AlphaFoldDB" id="A0ABD0MCH1"/>
<name>A0ABD0MCH1_CIRMR</name>
<feature type="non-terminal residue" evidence="2">
    <location>
        <position position="361"/>
    </location>
</feature>
<dbReference type="InterPro" id="IPR005162">
    <property type="entry name" value="Retrotrans_gag_dom"/>
</dbReference>
<dbReference type="Pfam" id="PF03732">
    <property type="entry name" value="Retrotrans_gag"/>
    <property type="match status" value="1"/>
</dbReference>
<comment type="caution">
    <text evidence="2">The sequence shown here is derived from an EMBL/GenBank/DDBJ whole genome shotgun (WGS) entry which is preliminary data.</text>
</comment>
<dbReference type="Proteomes" id="UP001529510">
    <property type="component" value="Unassembled WGS sequence"/>
</dbReference>
<dbReference type="SUPFAM" id="SSF56672">
    <property type="entry name" value="DNA/RNA polymerases"/>
    <property type="match status" value="1"/>
</dbReference>